<evidence type="ECO:0000256" key="8">
    <source>
        <dbReference type="ARBA" id="ARBA00023034"/>
    </source>
</evidence>
<evidence type="ECO:0000256" key="10">
    <source>
        <dbReference type="ARBA" id="ARBA00023157"/>
    </source>
</evidence>
<comment type="caution">
    <text evidence="15">The sequence shown here is derived from an EMBL/GenBank/DDBJ whole genome shotgun (WGS) entry which is preliminary data.</text>
</comment>
<evidence type="ECO:0000256" key="12">
    <source>
        <dbReference type="ARBA" id="ARBA00023211"/>
    </source>
</evidence>
<feature type="domain" description="Ricin B lectin" evidence="14">
    <location>
        <begin position="467"/>
        <end position="594"/>
    </location>
</feature>
<evidence type="ECO:0000256" key="4">
    <source>
        <dbReference type="ARBA" id="ARBA00022692"/>
    </source>
</evidence>
<evidence type="ECO:0000256" key="7">
    <source>
        <dbReference type="ARBA" id="ARBA00022989"/>
    </source>
</evidence>
<dbReference type="InterPro" id="IPR029044">
    <property type="entry name" value="Nucleotide-diphossugar_trans"/>
</dbReference>
<keyword evidence="6" id="KW-0735">Signal-anchor</keyword>
<evidence type="ECO:0000256" key="2">
    <source>
        <dbReference type="ARBA" id="ARBA00004323"/>
    </source>
</evidence>
<keyword evidence="10 13" id="KW-1015">Disulfide bond</keyword>
<dbReference type="GO" id="GO:0008593">
    <property type="term" value="P:regulation of Notch signaling pathway"/>
    <property type="evidence" value="ECO:0007669"/>
    <property type="project" value="TreeGrafter"/>
</dbReference>
<comment type="pathway">
    <text evidence="13">Protein modification; protein glycosylation.</text>
</comment>
<keyword evidence="13" id="KW-0808">Transferase</keyword>
<keyword evidence="4 13" id="KW-0812">Transmembrane</keyword>
<dbReference type="InterPro" id="IPR001173">
    <property type="entry name" value="Glyco_trans_2-like"/>
</dbReference>
<dbReference type="Pfam" id="PF00652">
    <property type="entry name" value="Ricin_B_lectin"/>
    <property type="match status" value="1"/>
</dbReference>
<dbReference type="InterPro" id="IPR045885">
    <property type="entry name" value="GalNAc-T"/>
</dbReference>
<keyword evidence="13" id="KW-0328">Glycosyltransferase</keyword>
<dbReference type="GO" id="GO:0000139">
    <property type="term" value="C:Golgi membrane"/>
    <property type="evidence" value="ECO:0007669"/>
    <property type="project" value="UniProtKB-SubCell"/>
</dbReference>
<dbReference type="EMBL" id="JBAMIC010000003">
    <property type="protein sequence ID" value="KAK7111030.1"/>
    <property type="molecule type" value="Genomic_DNA"/>
</dbReference>
<evidence type="ECO:0000313" key="15">
    <source>
        <dbReference type="EMBL" id="KAK7111030.1"/>
    </source>
</evidence>
<dbReference type="Gene3D" id="3.90.550.10">
    <property type="entry name" value="Spore Coat Polysaccharide Biosynthesis Protein SpsA, Chain A"/>
    <property type="match status" value="1"/>
</dbReference>
<accession>A0AAN9BTL9</accession>
<comment type="subcellular location">
    <subcellularLocation>
        <location evidence="2 13">Golgi apparatus membrane</location>
        <topology evidence="2 13">Single-pass type II membrane protein</topology>
    </subcellularLocation>
</comment>
<keyword evidence="11" id="KW-0325">Glycoprotein</keyword>
<evidence type="ECO:0000256" key="9">
    <source>
        <dbReference type="ARBA" id="ARBA00023136"/>
    </source>
</evidence>
<evidence type="ECO:0000256" key="1">
    <source>
        <dbReference type="ARBA" id="ARBA00001936"/>
    </source>
</evidence>
<evidence type="ECO:0000313" key="16">
    <source>
        <dbReference type="Proteomes" id="UP001374579"/>
    </source>
</evidence>
<dbReference type="Gene3D" id="2.80.10.50">
    <property type="match status" value="1"/>
</dbReference>
<dbReference type="GO" id="GO:0004653">
    <property type="term" value="F:polypeptide N-acetylgalactosaminyltransferase activity"/>
    <property type="evidence" value="ECO:0007669"/>
    <property type="project" value="TreeGrafter"/>
</dbReference>
<dbReference type="InterPro" id="IPR000772">
    <property type="entry name" value="Ricin_B_lectin"/>
</dbReference>
<keyword evidence="12 13" id="KW-0464">Manganese</keyword>
<keyword evidence="5 13" id="KW-0430">Lectin</keyword>
<organism evidence="15 16">
    <name type="scientific">Littorina saxatilis</name>
    <dbReference type="NCBI Taxonomy" id="31220"/>
    <lineage>
        <taxon>Eukaryota</taxon>
        <taxon>Metazoa</taxon>
        <taxon>Spiralia</taxon>
        <taxon>Lophotrochozoa</taxon>
        <taxon>Mollusca</taxon>
        <taxon>Gastropoda</taxon>
        <taxon>Caenogastropoda</taxon>
        <taxon>Littorinimorpha</taxon>
        <taxon>Littorinoidea</taxon>
        <taxon>Littorinidae</taxon>
        <taxon>Littorina</taxon>
    </lineage>
</organism>
<dbReference type="FunFam" id="3.90.550.10:FF:000053">
    <property type="entry name" value="Polypeptide N-acetylgalactosaminyltransferase"/>
    <property type="match status" value="1"/>
</dbReference>
<dbReference type="GO" id="GO:0006493">
    <property type="term" value="P:protein O-linked glycosylation"/>
    <property type="evidence" value="ECO:0007669"/>
    <property type="project" value="TreeGrafter"/>
</dbReference>
<dbReference type="CDD" id="cd23440">
    <property type="entry name" value="beta-trefoil_Ricin_GALNT11"/>
    <property type="match status" value="1"/>
</dbReference>
<keyword evidence="16" id="KW-1185">Reference proteome</keyword>
<comment type="cofactor">
    <cofactor evidence="1 13">
        <name>Mn(2+)</name>
        <dbReference type="ChEBI" id="CHEBI:29035"/>
    </cofactor>
</comment>
<name>A0AAN9BTL9_9CAEN</name>
<feature type="transmembrane region" description="Helical" evidence="13">
    <location>
        <begin position="12"/>
        <end position="34"/>
    </location>
</feature>
<evidence type="ECO:0000256" key="5">
    <source>
        <dbReference type="ARBA" id="ARBA00022734"/>
    </source>
</evidence>
<evidence type="ECO:0000256" key="13">
    <source>
        <dbReference type="RuleBase" id="RU361242"/>
    </source>
</evidence>
<dbReference type="EC" id="2.4.1.-" evidence="13"/>
<dbReference type="InterPro" id="IPR035992">
    <property type="entry name" value="Ricin_B-like_lectins"/>
</dbReference>
<dbReference type="PROSITE" id="PS50231">
    <property type="entry name" value="RICIN_B_LECTIN"/>
    <property type="match status" value="1"/>
</dbReference>
<keyword evidence="8 13" id="KW-0333">Golgi apparatus</keyword>
<protein>
    <recommendedName>
        <fullName evidence="13">Polypeptide N-acetylgalactosaminyltransferase</fullName>
        <ecNumber evidence="13">2.4.1.-</ecNumber>
    </recommendedName>
    <alternativeName>
        <fullName evidence="13">Protein-UDP acetylgalactosaminyltransferase</fullName>
    </alternativeName>
</protein>
<proteinExistence type="inferred from homology"/>
<dbReference type="Proteomes" id="UP001374579">
    <property type="component" value="Unassembled WGS sequence"/>
</dbReference>
<dbReference type="PANTHER" id="PTHR11675">
    <property type="entry name" value="N-ACETYLGALACTOSAMINYLTRANSFERASE"/>
    <property type="match status" value="1"/>
</dbReference>
<dbReference type="SUPFAM" id="SSF50370">
    <property type="entry name" value="Ricin B-like lectins"/>
    <property type="match status" value="1"/>
</dbReference>
<evidence type="ECO:0000259" key="14">
    <source>
        <dbReference type="SMART" id="SM00458"/>
    </source>
</evidence>
<dbReference type="CDD" id="cd02510">
    <property type="entry name" value="pp-GalNAc-T"/>
    <property type="match status" value="1"/>
</dbReference>
<evidence type="ECO:0000256" key="11">
    <source>
        <dbReference type="ARBA" id="ARBA00023180"/>
    </source>
</evidence>
<keyword evidence="7 13" id="KW-1133">Transmembrane helix</keyword>
<evidence type="ECO:0000256" key="6">
    <source>
        <dbReference type="ARBA" id="ARBA00022968"/>
    </source>
</evidence>
<sequence length="596" mass="67478">MPRLKFKRISIILVTVCFGYWIILYWSSFGFGLGGASKRRFKHRSDGVRDTLLRSAGHGDESLLVPGEPEVYNTEYLTRLNKINTADDQRKYDEGYHLHSFNQYISDKLSYVRPIPDSRNQLCRRKSYDADLPTASIVICFHNEAMSALLRTVHTALQRTPSHLVQEIILVNDASEFTFLQRNLSRYLEKLPKVRLLYSAERLGLIRARLLGARNATGEVLIFLDSHCEVNTKWIEPLLARIKEDPVNVAVPIIDIVNADTFAYESSSVVKGGFNWGMHFKWDSLPKSYFSNPEAIADPIPSPTMAGGLFAMDRKYFHDLGEYDEGMDVWGGENLEISFRIWMCGGRLEIIPCSRVGHIFRKRRPYGSPGGDSFLKNSLRVALVWMDGYKKYFYQTRPGAENGDPGDMSDRLALRQGLKCKSFKWYLDNIYPEQTLPASVDPGVKKQLLNSKLKENNNFMKVETKRKGLLKHLGSGLCVQSERSIYDKRSLLTLAVCSTGDQSKDQVWYQTTGGDLRLANLLCLDVDLTFGPFARLMRCNGGSTQIWKFTTTGGAQVLENVASEECLVTTGTEPGAQLQSSTCNHHKLQHFELLAF</sequence>
<dbReference type="GO" id="GO:0030246">
    <property type="term" value="F:carbohydrate binding"/>
    <property type="evidence" value="ECO:0007669"/>
    <property type="project" value="UniProtKB-KW"/>
</dbReference>
<comment type="similarity">
    <text evidence="3 13">Belongs to the glycosyltransferase 2 family. GalNAc-T subfamily.</text>
</comment>
<dbReference type="AlphaFoldDB" id="A0AAN9BTL9"/>
<dbReference type="PANTHER" id="PTHR11675:SF63">
    <property type="entry name" value="POLYPEPTIDE N-ACETYLGALACTOSAMINYLTRANSFERASE"/>
    <property type="match status" value="1"/>
</dbReference>
<evidence type="ECO:0000256" key="3">
    <source>
        <dbReference type="ARBA" id="ARBA00005680"/>
    </source>
</evidence>
<dbReference type="SMART" id="SM00458">
    <property type="entry name" value="RICIN"/>
    <property type="match status" value="1"/>
</dbReference>
<keyword evidence="9 13" id="KW-0472">Membrane</keyword>
<dbReference type="SUPFAM" id="SSF53448">
    <property type="entry name" value="Nucleotide-diphospho-sugar transferases"/>
    <property type="match status" value="1"/>
</dbReference>
<dbReference type="Pfam" id="PF00535">
    <property type="entry name" value="Glycos_transf_2"/>
    <property type="match status" value="1"/>
</dbReference>
<gene>
    <name evidence="15" type="ORF">V1264_014812</name>
</gene>
<dbReference type="GO" id="GO:0005112">
    <property type="term" value="F:Notch binding"/>
    <property type="evidence" value="ECO:0007669"/>
    <property type="project" value="TreeGrafter"/>
</dbReference>
<reference evidence="15 16" key="1">
    <citation type="submission" date="2024-02" db="EMBL/GenBank/DDBJ databases">
        <title>Chromosome-scale genome assembly of the rough periwinkle Littorina saxatilis.</title>
        <authorList>
            <person name="De Jode A."/>
            <person name="Faria R."/>
            <person name="Formenti G."/>
            <person name="Sims Y."/>
            <person name="Smith T.P."/>
            <person name="Tracey A."/>
            <person name="Wood J.M.D."/>
            <person name="Zagrodzka Z.B."/>
            <person name="Johannesson K."/>
            <person name="Butlin R.K."/>
            <person name="Leder E.H."/>
        </authorList>
    </citation>
    <scope>NUCLEOTIDE SEQUENCE [LARGE SCALE GENOMIC DNA]</scope>
    <source>
        <strain evidence="15">Snail1</strain>
        <tissue evidence="15">Muscle</tissue>
    </source>
</reference>